<dbReference type="PROSITE" id="PS51318">
    <property type="entry name" value="TAT"/>
    <property type="match status" value="1"/>
</dbReference>
<comment type="subcellular location">
    <subcellularLocation>
        <location evidence="1">Membrane</location>
        <topology evidence="1">Multi-pass membrane protein</topology>
    </subcellularLocation>
</comment>
<keyword evidence="4 6" id="KW-1133">Transmembrane helix</keyword>
<dbReference type="AlphaFoldDB" id="C4ZME0"/>
<reference evidence="9" key="1">
    <citation type="submission" date="2009-05" db="EMBL/GenBank/DDBJ databases">
        <title>Complete sequence of chromosome of Thauera sp. MZ1T.</title>
        <authorList>
            <consortium name="US DOE Joint Genome Institute"/>
            <person name="Lucas S."/>
            <person name="Copeland A."/>
            <person name="Lapidus A."/>
            <person name="Glavina del Rio T."/>
            <person name="Dalin E."/>
            <person name="Tice H."/>
            <person name="Bruce D."/>
            <person name="Goodwin L."/>
            <person name="Pitluck S."/>
            <person name="Sims D."/>
            <person name="Brettin T."/>
            <person name="Detter J.C."/>
            <person name="Han C."/>
            <person name="Larimer F."/>
            <person name="Land M."/>
            <person name="Hauser L."/>
            <person name="Kyrpides N."/>
            <person name="Mikhailova N."/>
            <person name="Sayler G.S."/>
        </authorList>
    </citation>
    <scope>NUCLEOTIDE SEQUENCE [LARGE SCALE GENOMIC DNA]</scope>
    <source>
        <strain evidence="9">MZ1T</strain>
    </source>
</reference>
<evidence type="ECO:0000256" key="6">
    <source>
        <dbReference type="SAM" id="Phobius"/>
    </source>
</evidence>
<feature type="transmembrane region" description="Helical" evidence="6">
    <location>
        <begin position="72"/>
        <end position="90"/>
    </location>
</feature>
<keyword evidence="9" id="KW-1185">Reference proteome</keyword>
<dbReference type="PANTHER" id="PTHR43461">
    <property type="entry name" value="TRANSMEMBRANE PROTEIN 256"/>
    <property type="match status" value="1"/>
</dbReference>
<evidence type="ECO:0000256" key="1">
    <source>
        <dbReference type="ARBA" id="ARBA00004141"/>
    </source>
</evidence>
<dbReference type="eggNOG" id="COG2363">
    <property type="taxonomic scope" value="Bacteria"/>
</dbReference>
<dbReference type="InterPro" id="IPR006696">
    <property type="entry name" value="DUF423"/>
</dbReference>
<dbReference type="Pfam" id="PF04241">
    <property type="entry name" value="DUF423"/>
    <property type="match status" value="1"/>
</dbReference>
<dbReference type="Proteomes" id="UP000002186">
    <property type="component" value="Chromosome"/>
</dbReference>
<sequence length="124" mass="12728">MTDPASRAPLLAGALLAALGVALGAFGAHALRGALDAAAQGWWQTAVQYQMWHALGLLAIGAARVQGGSLPASLLAGGTLIFCTTLYAMALGAPRWLGAVTPIGGSLMIAGWLVLVWRVARPRR</sequence>
<dbReference type="GO" id="GO:0005886">
    <property type="term" value="C:plasma membrane"/>
    <property type="evidence" value="ECO:0007669"/>
    <property type="project" value="TreeGrafter"/>
</dbReference>
<feature type="transmembrane region" description="Helical" evidence="6">
    <location>
        <begin position="96"/>
        <end position="117"/>
    </location>
</feature>
<dbReference type="InterPro" id="IPR006311">
    <property type="entry name" value="TAT_signal"/>
</dbReference>
<evidence type="ECO:0000256" key="3">
    <source>
        <dbReference type="ARBA" id="ARBA00022692"/>
    </source>
</evidence>
<keyword evidence="3 6" id="KW-0812">Transmembrane</keyword>
<dbReference type="EMBL" id="CP001281">
    <property type="protein sequence ID" value="ACK54654.1"/>
    <property type="molecule type" value="Genomic_DNA"/>
</dbReference>
<proteinExistence type="inferred from homology"/>
<evidence type="ECO:0000313" key="8">
    <source>
        <dbReference type="EMBL" id="TXH88453.1"/>
    </source>
</evidence>
<dbReference type="PANTHER" id="PTHR43461:SF1">
    <property type="entry name" value="TRANSMEMBRANE PROTEIN 256"/>
    <property type="match status" value="1"/>
</dbReference>
<keyword evidence="5 6" id="KW-0472">Membrane</keyword>
<dbReference type="RefSeq" id="WP_004312939.1">
    <property type="nucleotide sequence ID" value="NC_011662.2"/>
</dbReference>
<accession>A0A5C7SXX2</accession>
<reference evidence="7 9" key="2">
    <citation type="journal article" date="2012" name="Stand. Genomic Sci.">
        <title>Complete genome sequence of Thauera aminoaromatica strain MZ1T.</title>
        <authorList>
            <person name="Jiang K."/>
            <person name="Sanseverino J."/>
            <person name="Chauhan A."/>
            <person name="Lucas S."/>
            <person name="Copeland A."/>
            <person name="Lapidus A."/>
            <person name="Del Rio T.G."/>
            <person name="Dalin E."/>
            <person name="Tice H."/>
            <person name="Bruce D."/>
            <person name="Goodwin L."/>
            <person name="Pitluck S."/>
            <person name="Sims D."/>
            <person name="Brettin T."/>
            <person name="Detter J.C."/>
            <person name="Han C."/>
            <person name="Chang Y.J."/>
            <person name="Larimer F."/>
            <person name="Land M."/>
            <person name="Hauser L."/>
            <person name="Kyrpides N.C."/>
            <person name="Mikhailova N."/>
            <person name="Moser S."/>
            <person name="Jegier P."/>
            <person name="Close D."/>
            <person name="Debruyn J.M."/>
            <person name="Wang Y."/>
            <person name="Layton A.C."/>
            <person name="Allen M.S."/>
            <person name="Sayler G.S."/>
        </authorList>
    </citation>
    <scope>NUCLEOTIDE SEQUENCE [LARGE SCALE GENOMIC DNA]</scope>
    <source>
        <strain evidence="7 9">MZ1T</strain>
    </source>
</reference>
<evidence type="ECO:0000256" key="2">
    <source>
        <dbReference type="ARBA" id="ARBA00009694"/>
    </source>
</evidence>
<evidence type="ECO:0000313" key="10">
    <source>
        <dbReference type="Proteomes" id="UP000321192"/>
    </source>
</evidence>
<dbReference type="Proteomes" id="UP000321192">
    <property type="component" value="Unassembled WGS sequence"/>
</dbReference>
<dbReference type="EMBL" id="SSFD01000071">
    <property type="protein sequence ID" value="TXH88453.1"/>
    <property type="molecule type" value="Genomic_DNA"/>
</dbReference>
<evidence type="ECO:0000256" key="5">
    <source>
        <dbReference type="ARBA" id="ARBA00023136"/>
    </source>
</evidence>
<evidence type="ECO:0000313" key="7">
    <source>
        <dbReference type="EMBL" id="ACK54654.1"/>
    </source>
</evidence>
<comment type="similarity">
    <text evidence="2">Belongs to the UPF0382 family.</text>
</comment>
<reference evidence="8 10" key="3">
    <citation type="submission" date="2018-09" db="EMBL/GenBank/DDBJ databases">
        <title>Metagenome Assembled Genomes from an Advanced Water Purification Facility.</title>
        <authorList>
            <person name="Stamps B.W."/>
            <person name="Spear J.R."/>
        </authorList>
    </citation>
    <scope>NUCLEOTIDE SEQUENCE [LARGE SCALE GENOMIC DNA]</scope>
    <source>
        <strain evidence="8">Bin_27_1</strain>
    </source>
</reference>
<feature type="transmembrane region" description="Helical" evidence="6">
    <location>
        <begin position="46"/>
        <end position="65"/>
    </location>
</feature>
<protein>
    <submittedName>
        <fullName evidence="8">DUF423 domain-containing protein</fullName>
    </submittedName>
</protein>
<dbReference type="STRING" id="85643.Tmz1t_1903"/>
<evidence type="ECO:0000313" key="9">
    <source>
        <dbReference type="Proteomes" id="UP000002186"/>
    </source>
</evidence>
<evidence type="ECO:0000256" key="4">
    <source>
        <dbReference type="ARBA" id="ARBA00022989"/>
    </source>
</evidence>
<organism evidence="7 9">
    <name type="scientific">Thauera aminoaromatica</name>
    <dbReference type="NCBI Taxonomy" id="164330"/>
    <lineage>
        <taxon>Bacteria</taxon>
        <taxon>Pseudomonadati</taxon>
        <taxon>Pseudomonadota</taxon>
        <taxon>Betaproteobacteria</taxon>
        <taxon>Rhodocyclales</taxon>
        <taxon>Zoogloeaceae</taxon>
        <taxon>Thauera</taxon>
    </lineage>
</organism>
<name>C4ZME0_THASP</name>
<dbReference type="HOGENOM" id="CLU_096548_3_1_4"/>
<accession>C4ZME0</accession>
<gene>
    <name evidence="7" type="ordered locus">Tmz1t_1903</name>
    <name evidence="8" type="ORF">E6Q80_05370</name>
</gene>
<dbReference type="KEGG" id="tmz:Tmz1t_1903"/>
<dbReference type="OrthoDB" id="9802121at2"/>